<dbReference type="InterPro" id="IPR029055">
    <property type="entry name" value="Ntn_hydrolases_N"/>
</dbReference>
<gene>
    <name evidence="2" type="ORF">PK35_03770</name>
</gene>
<dbReference type="Gene3D" id="3.60.60.10">
    <property type="entry name" value="Penicillin V Acylase, Chain A"/>
    <property type="match status" value="1"/>
</dbReference>
<dbReference type="EMBL" id="JTDV01000002">
    <property type="protein sequence ID" value="KJD33872.1"/>
    <property type="molecule type" value="Genomic_DNA"/>
</dbReference>
<protein>
    <submittedName>
        <fullName evidence="2">Penicillin acylase</fullName>
    </submittedName>
</protein>
<dbReference type="PATRIC" id="fig|1382798.3.peg.1924"/>
<evidence type="ECO:0000313" key="3">
    <source>
        <dbReference type="Proteomes" id="UP000032361"/>
    </source>
</evidence>
<keyword evidence="3" id="KW-1185">Reference proteome</keyword>
<name>A0A0D7W7T2_9FLAO</name>
<dbReference type="SUPFAM" id="SSF56235">
    <property type="entry name" value="N-terminal nucleophile aminohydrolases (Ntn hydrolases)"/>
    <property type="match status" value="1"/>
</dbReference>
<organism evidence="2 3">
    <name type="scientific">Neotamlana nanhaiensis</name>
    <dbReference type="NCBI Taxonomy" id="1382798"/>
    <lineage>
        <taxon>Bacteria</taxon>
        <taxon>Pseudomonadati</taxon>
        <taxon>Bacteroidota</taxon>
        <taxon>Flavobacteriia</taxon>
        <taxon>Flavobacteriales</taxon>
        <taxon>Flavobacteriaceae</taxon>
        <taxon>Neotamlana</taxon>
    </lineage>
</organism>
<dbReference type="Pfam" id="PF03417">
    <property type="entry name" value="AAT"/>
    <property type="match status" value="1"/>
</dbReference>
<dbReference type="AlphaFoldDB" id="A0A0D7W7T2"/>
<evidence type="ECO:0000313" key="2">
    <source>
        <dbReference type="EMBL" id="KJD33872.1"/>
    </source>
</evidence>
<dbReference type="OrthoDB" id="738883at2"/>
<reference evidence="2 3" key="1">
    <citation type="journal article" date="2015" name="Antonie Van Leeuwenhoek">
        <title>Tamlana nanhaiensis sp. nov., isolated from surface seawater collected from the South China Sea.</title>
        <authorList>
            <person name="Liu X."/>
            <person name="Lai Q."/>
            <person name="Du Y."/>
            <person name="Li G."/>
            <person name="Sun F."/>
            <person name="Shao Z."/>
        </authorList>
    </citation>
    <scope>NUCLEOTIDE SEQUENCE [LARGE SCALE GENOMIC DNA]</scope>
    <source>
        <strain evidence="2 3">FHC16</strain>
    </source>
</reference>
<dbReference type="Proteomes" id="UP000032361">
    <property type="component" value="Unassembled WGS sequence"/>
</dbReference>
<dbReference type="RefSeq" id="WP_044625362.1">
    <property type="nucleotide sequence ID" value="NZ_JTDV01000002.1"/>
</dbReference>
<dbReference type="InterPro" id="IPR005079">
    <property type="entry name" value="Peptidase_C45_hydrolase"/>
</dbReference>
<sequence>MKRFRLILIMFLGILMIPEISTACSVLYYIDSATGKIYAVNSEDYFLDVDAYIQIEPKSKNKFARLWYGWDKFAQGGINEEGLFFDAAITPEQQKIKGYGNPKNNLGDKILANCSTVDEALKFLEREKIALNKSHMMFGDKTGKAVVVEWVDGKRKLHWIKDNKLIITNFLLSEPEAGNYPCYRYESIENRISELEDSGKEINLLKIGNTFGQAGQPARELENGRSGGTVYTSFIDITDNKFFLSYKLSNKNVIKLDLNKEFAKSKRQKIELKE</sequence>
<evidence type="ECO:0000259" key="1">
    <source>
        <dbReference type="Pfam" id="PF03417"/>
    </source>
</evidence>
<feature type="domain" description="Peptidase C45 hydrolase" evidence="1">
    <location>
        <begin position="76"/>
        <end position="178"/>
    </location>
</feature>
<accession>A0A0D7W7T2</accession>
<comment type="caution">
    <text evidence="2">The sequence shown here is derived from an EMBL/GenBank/DDBJ whole genome shotgun (WGS) entry which is preliminary data.</text>
</comment>
<proteinExistence type="predicted"/>